<comment type="subcellular location">
    <subcellularLocation>
        <location evidence="1">Cytoplasm</location>
    </subcellularLocation>
</comment>
<evidence type="ECO:0000256" key="3">
    <source>
        <dbReference type="ARBA" id="ARBA00022553"/>
    </source>
</evidence>
<dbReference type="PANTHER" id="PTHR18902">
    <property type="entry name" value="NUCLEAR MITOTIC APPARATUS PROTEIN 1-RELATED"/>
    <property type="match status" value="1"/>
</dbReference>
<dbReference type="Pfam" id="PF01465">
    <property type="entry name" value="GRIP"/>
    <property type="match status" value="1"/>
</dbReference>
<evidence type="ECO:0000256" key="2">
    <source>
        <dbReference type="ARBA" id="ARBA00022490"/>
    </source>
</evidence>
<dbReference type="InterPro" id="IPR051841">
    <property type="entry name" value="MT-Golgi_org_protein"/>
</dbReference>
<keyword evidence="2" id="KW-0963">Cytoplasm</keyword>
<reference evidence="7 8" key="1">
    <citation type="submission" date="2023-11" db="EMBL/GenBank/DDBJ databases">
        <title>Halocaridina rubra genome assembly.</title>
        <authorList>
            <person name="Smith C."/>
        </authorList>
    </citation>
    <scope>NUCLEOTIDE SEQUENCE [LARGE SCALE GENOMIC DNA]</scope>
    <source>
        <strain evidence="7">EP-1</strain>
        <tissue evidence="7">Whole</tissue>
    </source>
</reference>
<dbReference type="PANTHER" id="PTHR18902:SF25">
    <property type="entry name" value="GRIP AND COILED-COIL DOMAIN-CONTAINING PROTEIN 2"/>
    <property type="match status" value="1"/>
</dbReference>
<dbReference type="InterPro" id="IPR032023">
    <property type="entry name" value="GCC2_Rab_bind"/>
</dbReference>
<dbReference type="Pfam" id="PF16704">
    <property type="entry name" value="Rab_bind"/>
    <property type="match status" value="1"/>
</dbReference>
<organism evidence="7 8">
    <name type="scientific">Halocaridina rubra</name>
    <name type="common">Hawaiian red shrimp</name>
    <dbReference type="NCBI Taxonomy" id="373956"/>
    <lineage>
        <taxon>Eukaryota</taxon>
        <taxon>Metazoa</taxon>
        <taxon>Ecdysozoa</taxon>
        <taxon>Arthropoda</taxon>
        <taxon>Crustacea</taxon>
        <taxon>Multicrustacea</taxon>
        <taxon>Malacostraca</taxon>
        <taxon>Eumalacostraca</taxon>
        <taxon>Eucarida</taxon>
        <taxon>Decapoda</taxon>
        <taxon>Pleocyemata</taxon>
        <taxon>Caridea</taxon>
        <taxon>Atyoidea</taxon>
        <taxon>Atyidae</taxon>
        <taxon>Halocaridina</taxon>
    </lineage>
</organism>
<evidence type="ECO:0000256" key="1">
    <source>
        <dbReference type="ARBA" id="ARBA00004496"/>
    </source>
</evidence>
<keyword evidence="8" id="KW-1185">Reference proteome</keyword>
<sequence>MSETNERGDEHEAQYGWQESELSALRAEHSFLQSEKEGIVRQLSSLSDDLNKREIVHRERISNLETKMESKVSEYQIIISNMSSQNETMSNSFKLAASPCTLRLCKLAQLFTFTPFSEHCTISIFTSMEIVRTLLKQLETVRQNHSREIEDLMAKLEDTEEKLWQLKNTISSSSTSVPSSTTSGLAVSHSLRSEPDQMVFTQVHSSQNRRQPSSHGYDEPRIDVTNMVREDGEGSEWVEPAVHRSYGRPGGYSPPPLEQLISSPMPSNVGLAQQDDAVSVASINTDATSKEIARLEVKLSSGEMRIHQLTTLLHESEAENAKLVQLSDALKEEIRRSTRNESREKHLENMEYMKNIILKFLVMKSGEERKHMVPVLKTVLQLSPQETSDLEHLAVGGEEGSSPHGWGSYLHLWSSR</sequence>
<name>A0AAN8ZP57_HALRR</name>
<comment type="caution">
    <text evidence="7">The sequence shown here is derived from an EMBL/GenBank/DDBJ whole genome shotgun (WGS) entry which is preliminary data.</text>
</comment>
<dbReference type="InterPro" id="IPR000237">
    <property type="entry name" value="GRIP_dom"/>
</dbReference>
<gene>
    <name evidence="7" type="primary">GCC2</name>
    <name evidence="7" type="ORF">SK128_004000</name>
</gene>
<dbReference type="EMBL" id="JAXCGZ010022930">
    <property type="protein sequence ID" value="KAK7020730.1"/>
    <property type="molecule type" value="Genomic_DNA"/>
</dbReference>
<dbReference type="AlphaFoldDB" id="A0AAN8ZP57"/>
<evidence type="ECO:0000256" key="4">
    <source>
        <dbReference type="ARBA" id="ARBA00023054"/>
    </source>
</evidence>
<protein>
    <submittedName>
        <fullName evidence="7">GRIP and coiled-coil domain-containing protein 2</fullName>
    </submittedName>
</protein>
<evidence type="ECO:0000313" key="8">
    <source>
        <dbReference type="Proteomes" id="UP001381693"/>
    </source>
</evidence>
<dbReference type="SMART" id="SM00755">
    <property type="entry name" value="Grip"/>
    <property type="match status" value="1"/>
</dbReference>
<evidence type="ECO:0000313" key="7">
    <source>
        <dbReference type="EMBL" id="KAK7020730.1"/>
    </source>
</evidence>
<evidence type="ECO:0000259" key="6">
    <source>
        <dbReference type="PROSITE" id="PS50913"/>
    </source>
</evidence>
<feature type="coiled-coil region" evidence="5">
    <location>
        <begin position="135"/>
        <end position="169"/>
    </location>
</feature>
<dbReference type="PROSITE" id="PS50913">
    <property type="entry name" value="GRIP"/>
    <property type="match status" value="1"/>
</dbReference>
<dbReference type="Gene3D" id="1.10.220.60">
    <property type="entry name" value="GRIP domain"/>
    <property type="match status" value="1"/>
</dbReference>
<evidence type="ECO:0000256" key="5">
    <source>
        <dbReference type="SAM" id="Coils"/>
    </source>
</evidence>
<proteinExistence type="predicted"/>
<feature type="domain" description="GRIP" evidence="6">
    <location>
        <begin position="343"/>
        <end position="393"/>
    </location>
</feature>
<keyword evidence="4 5" id="KW-0175">Coiled coil</keyword>
<keyword evidence="3" id="KW-0597">Phosphoprotein</keyword>
<dbReference type="Proteomes" id="UP001381693">
    <property type="component" value="Unassembled WGS sequence"/>
</dbReference>
<dbReference type="GO" id="GO:0005737">
    <property type="term" value="C:cytoplasm"/>
    <property type="evidence" value="ECO:0007669"/>
    <property type="project" value="UniProtKB-SubCell"/>
</dbReference>
<accession>A0AAN8ZP57</accession>